<dbReference type="EC" id="1.2.1.70" evidence="3 8"/>
<gene>
    <name evidence="13" type="ORF">JKP88DRAFT_203094</name>
</gene>
<dbReference type="InterPro" id="IPR036453">
    <property type="entry name" value="GluRdtase_dimer_dom_sf"/>
</dbReference>
<accession>A0A836C898</accession>
<dbReference type="HAMAP" id="MF_00087">
    <property type="entry name" value="Glu_tRNA_reductase"/>
    <property type="match status" value="1"/>
</dbReference>
<evidence type="ECO:0000313" key="13">
    <source>
        <dbReference type="EMBL" id="KAG5176319.1"/>
    </source>
</evidence>
<comment type="caution">
    <text evidence="13">The sequence shown here is derived from an EMBL/GenBank/DDBJ whole genome shotgun (WGS) entry which is preliminary data.</text>
</comment>
<comment type="pathway">
    <text evidence="1 8">Porphyrin-containing compound metabolism; protoporphyrin-IX biosynthesis; 5-aminolevulinate from L-glutamyl-tRNA(Glu): step 1/2.</text>
</comment>
<keyword evidence="4 8" id="KW-0521">NADP</keyword>
<dbReference type="Gene3D" id="3.40.50.720">
    <property type="entry name" value="NAD(P)-binding Rossmann-like Domain"/>
    <property type="match status" value="1"/>
</dbReference>
<dbReference type="FunFam" id="3.30.460.30:FF:000001">
    <property type="entry name" value="Glutamyl-tRNA reductase"/>
    <property type="match status" value="1"/>
</dbReference>
<dbReference type="InterPro" id="IPR006151">
    <property type="entry name" value="Shikm_DH/Glu-tRNA_Rdtase"/>
</dbReference>
<dbReference type="SUPFAM" id="SSF69742">
    <property type="entry name" value="Glutamyl tRNA-reductase catalytic, N-terminal domain"/>
    <property type="match status" value="1"/>
</dbReference>
<keyword evidence="5 8" id="KW-0560">Oxidoreductase</keyword>
<evidence type="ECO:0000256" key="3">
    <source>
        <dbReference type="ARBA" id="ARBA00012970"/>
    </source>
</evidence>
<dbReference type="Pfam" id="PF01488">
    <property type="entry name" value="Shikimate_DH"/>
    <property type="match status" value="1"/>
</dbReference>
<dbReference type="NCBIfam" id="TIGR01035">
    <property type="entry name" value="hemA"/>
    <property type="match status" value="1"/>
</dbReference>
<dbReference type="Gene3D" id="3.30.460.30">
    <property type="entry name" value="Glutamyl-tRNA reductase, N-terminal domain"/>
    <property type="match status" value="1"/>
</dbReference>
<dbReference type="InterPro" id="IPR018214">
    <property type="entry name" value="GluRdtase_CS"/>
</dbReference>
<evidence type="ECO:0000259" key="11">
    <source>
        <dbReference type="Pfam" id="PF01488"/>
    </source>
</evidence>
<dbReference type="GO" id="GO:0006782">
    <property type="term" value="P:protoporphyrinogen IX biosynthetic process"/>
    <property type="evidence" value="ECO:0007669"/>
    <property type="project" value="UniProtKB-UniPathway"/>
</dbReference>
<dbReference type="PANTHER" id="PTHR43120:SF1">
    <property type="entry name" value="GLUTAMYL-TRNA REDUCTASE 1, CHLOROPLASTIC"/>
    <property type="match status" value="1"/>
</dbReference>
<dbReference type="InterPro" id="IPR036343">
    <property type="entry name" value="GluRdtase_N_sf"/>
</dbReference>
<evidence type="ECO:0000256" key="5">
    <source>
        <dbReference type="ARBA" id="ARBA00023002"/>
    </source>
</evidence>
<evidence type="ECO:0000256" key="7">
    <source>
        <dbReference type="ARBA" id="ARBA00047464"/>
    </source>
</evidence>
<feature type="domain" description="Tetrapyrrole biosynthesis glutamyl-tRNA reductase dimerisation" evidence="10">
    <location>
        <begin position="488"/>
        <end position="586"/>
    </location>
</feature>
<dbReference type="OrthoDB" id="424281at2759"/>
<dbReference type="PROSITE" id="PS00747">
    <property type="entry name" value="GLUTR"/>
    <property type="match status" value="1"/>
</dbReference>
<keyword evidence="9" id="KW-0472">Membrane</keyword>
<keyword evidence="9" id="KW-0812">Transmembrane</keyword>
<dbReference type="GO" id="GO:0050661">
    <property type="term" value="F:NADP binding"/>
    <property type="evidence" value="ECO:0007669"/>
    <property type="project" value="InterPro"/>
</dbReference>
<keyword evidence="14" id="KW-1185">Reference proteome</keyword>
<name>A0A836C898_9STRA</name>
<organism evidence="13 14">
    <name type="scientific">Tribonema minus</name>
    <dbReference type="NCBI Taxonomy" id="303371"/>
    <lineage>
        <taxon>Eukaryota</taxon>
        <taxon>Sar</taxon>
        <taxon>Stramenopiles</taxon>
        <taxon>Ochrophyta</taxon>
        <taxon>PX clade</taxon>
        <taxon>Xanthophyceae</taxon>
        <taxon>Tribonematales</taxon>
        <taxon>Tribonemataceae</taxon>
        <taxon>Tribonema</taxon>
    </lineage>
</organism>
<dbReference type="Pfam" id="PF05201">
    <property type="entry name" value="GlutR_N"/>
    <property type="match status" value="1"/>
</dbReference>
<evidence type="ECO:0000256" key="8">
    <source>
        <dbReference type="RuleBase" id="RU000584"/>
    </source>
</evidence>
<proteinExistence type="inferred from homology"/>
<dbReference type="PANTHER" id="PTHR43120">
    <property type="entry name" value="GLUTAMYL-TRNA REDUCTASE 1, CHLOROPLASTIC"/>
    <property type="match status" value="1"/>
</dbReference>
<evidence type="ECO:0000259" key="12">
    <source>
        <dbReference type="Pfam" id="PF05201"/>
    </source>
</evidence>
<comment type="similarity">
    <text evidence="2 8">Belongs to the glutamyl-tRNA reductase family.</text>
</comment>
<evidence type="ECO:0000256" key="2">
    <source>
        <dbReference type="ARBA" id="ARBA00005916"/>
    </source>
</evidence>
<dbReference type="SUPFAM" id="SSF69075">
    <property type="entry name" value="Glutamyl tRNA-reductase dimerization domain"/>
    <property type="match status" value="1"/>
</dbReference>
<evidence type="ECO:0000256" key="4">
    <source>
        <dbReference type="ARBA" id="ARBA00022857"/>
    </source>
</evidence>
<dbReference type="AlphaFoldDB" id="A0A836C898"/>
<dbReference type="InterPro" id="IPR015895">
    <property type="entry name" value="4pyrrol_synth_GluRdtase_N"/>
</dbReference>
<dbReference type="EMBL" id="JAFCMP010000538">
    <property type="protein sequence ID" value="KAG5176319.1"/>
    <property type="molecule type" value="Genomic_DNA"/>
</dbReference>
<dbReference type="UniPathway" id="UPA00251">
    <property type="reaction ID" value="UER00316"/>
</dbReference>
<dbReference type="SUPFAM" id="SSF51735">
    <property type="entry name" value="NAD(P)-binding Rossmann-fold domains"/>
    <property type="match status" value="1"/>
</dbReference>
<feature type="domain" description="Quinate/shikimate 5-dehydrogenase/glutamyl-tRNA reductase" evidence="11">
    <location>
        <begin position="345"/>
        <end position="473"/>
    </location>
</feature>
<dbReference type="CDD" id="cd05213">
    <property type="entry name" value="NAD_bind_Glutamyl_tRNA_reduct"/>
    <property type="match status" value="1"/>
</dbReference>
<feature type="domain" description="Glutamyl-tRNA reductase N-terminal" evidence="12">
    <location>
        <begin position="165"/>
        <end position="316"/>
    </location>
</feature>
<dbReference type="InterPro" id="IPR000343">
    <property type="entry name" value="4pyrrol_synth_GluRdtase"/>
</dbReference>
<reference evidence="13" key="1">
    <citation type="submission" date="2021-02" db="EMBL/GenBank/DDBJ databases">
        <title>First Annotated Genome of the Yellow-green Alga Tribonema minus.</title>
        <authorList>
            <person name="Mahan K.M."/>
        </authorList>
    </citation>
    <scope>NUCLEOTIDE SEQUENCE</scope>
    <source>
        <strain evidence="13">UTEX B ZZ1240</strain>
    </source>
</reference>
<evidence type="ECO:0000313" key="14">
    <source>
        <dbReference type="Proteomes" id="UP000664859"/>
    </source>
</evidence>
<dbReference type="InterPro" id="IPR015896">
    <property type="entry name" value="4pyrrol_synth_GluRdtase_dimer"/>
</dbReference>
<dbReference type="InterPro" id="IPR036291">
    <property type="entry name" value="NAD(P)-bd_dom_sf"/>
</dbReference>
<evidence type="ECO:0000259" key="10">
    <source>
        <dbReference type="Pfam" id="PF00745"/>
    </source>
</evidence>
<keyword evidence="9" id="KW-1133">Transmembrane helix</keyword>
<dbReference type="GO" id="GO:0008883">
    <property type="term" value="F:glutamyl-tRNA reductase activity"/>
    <property type="evidence" value="ECO:0007669"/>
    <property type="project" value="UniProtKB-EC"/>
</dbReference>
<dbReference type="Proteomes" id="UP000664859">
    <property type="component" value="Unassembled WGS sequence"/>
</dbReference>
<evidence type="ECO:0000256" key="1">
    <source>
        <dbReference type="ARBA" id="ARBA00005059"/>
    </source>
</evidence>
<dbReference type="Pfam" id="PF00745">
    <property type="entry name" value="GlutR_dimer"/>
    <property type="match status" value="1"/>
</dbReference>
<protein>
    <recommendedName>
        <fullName evidence="3 8">Glutamyl-tRNA reductase</fullName>
        <ecNumber evidence="3 8">1.2.1.70</ecNumber>
    </recommendedName>
</protein>
<evidence type="ECO:0000256" key="9">
    <source>
        <dbReference type="SAM" id="Phobius"/>
    </source>
</evidence>
<sequence>MAAEGGGGKCPIKRITQSVLVRLVWLHVLLFLSFLGLGSGHDNTASPSVRAASWSKCPLARASRFASTAFQHSPHPDALPVKAITCTAGPSQIHSASPPRSQFTLAAFPRTRTERDTPLRRRKPHLFMSAIDGRQSATADAAAPVKADKKRKENASNTLLNVHVIGLSHHNAAVEVREKLAVPESEWNAESARLCENPSVLEASVLSTCNRFEVYVAAADAHAAIRETIQALQERSGLSQAVLRRSLFILSGEDAVWHVLRVSAGLDSLIVGEGQILSQVRQCYLHGTEEDGYAGKVVARLLNTAVSAGKRVRSETSISKGAVSISSAAAEFSKFRCEMDNKRPFEGARIAIVGAGTMSRLLLVHLQSLGIRAITLVNRSMPRCLELQAEFTDMALTLKLADEMEDVIAQSDIVYTGTSATACIVTRARLEELGIGKAHPVMFVDISVPRNVEAECNDVEGVFAYDVDDLKMVVARNTALRRKEMLDAEVILAEEQDKFQGWQQSLTAIPAISKMQEKFEAMRADEVKKAANKLGGLSPKEMEVVEKLSKGIVNKMLHGPMSALRQPEGPEQKKRTLQILKAMFKLEKEMQE</sequence>
<evidence type="ECO:0000256" key="6">
    <source>
        <dbReference type="ARBA" id="ARBA00023244"/>
    </source>
</evidence>
<keyword evidence="6 8" id="KW-0627">Porphyrin biosynthesis</keyword>
<comment type="catalytic activity">
    <reaction evidence="7 8">
        <text>(S)-4-amino-5-oxopentanoate + tRNA(Glu) + NADP(+) = L-glutamyl-tRNA(Glu) + NADPH + H(+)</text>
        <dbReference type="Rhea" id="RHEA:12344"/>
        <dbReference type="Rhea" id="RHEA-COMP:9663"/>
        <dbReference type="Rhea" id="RHEA-COMP:9680"/>
        <dbReference type="ChEBI" id="CHEBI:15378"/>
        <dbReference type="ChEBI" id="CHEBI:57501"/>
        <dbReference type="ChEBI" id="CHEBI:57783"/>
        <dbReference type="ChEBI" id="CHEBI:58349"/>
        <dbReference type="ChEBI" id="CHEBI:78442"/>
        <dbReference type="ChEBI" id="CHEBI:78520"/>
        <dbReference type="EC" id="1.2.1.70"/>
    </reaction>
</comment>
<feature type="transmembrane region" description="Helical" evidence="9">
    <location>
        <begin position="19"/>
        <end position="38"/>
    </location>
</feature>